<name>A0A8J3DI30_9HYPH</name>
<dbReference type="EMBL" id="BMZO01000004">
    <property type="protein sequence ID" value="GHC69809.1"/>
    <property type="molecule type" value="Genomic_DNA"/>
</dbReference>
<proteinExistence type="predicted"/>
<dbReference type="Proteomes" id="UP000641137">
    <property type="component" value="Unassembled WGS sequence"/>
</dbReference>
<comment type="caution">
    <text evidence="1">The sequence shown here is derived from an EMBL/GenBank/DDBJ whole genome shotgun (WGS) entry which is preliminary data.</text>
</comment>
<keyword evidence="2" id="KW-1185">Reference proteome</keyword>
<protein>
    <submittedName>
        <fullName evidence="1">Uncharacterized protein</fullName>
    </submittedName>
</protein>
<sequence>MKIRMPSYKLTHNDAVEIWLSYWNGEFQHRIAAKYDVNPGRVNEVIKGHRHPGSELIARSKKPAA</sequence>
<evidence type="ECO:0000313" key="1">
    <source>
        <dbReference type="EMBL" id="GHC69809.1"/>
    </source>
</evidence>
<evidence type="ECO:0000313" key="2">
    <source>
        <dbReference type="Proteomes" id="UP000641137"/>
    </source>
</evidence>
<reference evidence="1" key="2">
    <citation type="submission" date="2020-09" db="EMBL/GenBank/DDBJ databases">
        <authorList>
            <person name="Sun Q."/>
            <person name="Kim S."/>
        </authorList>
    </citation>
    <scope>NUCLEOTIDE SEQUENCE</scope>
    <source>
        <strain evidence="1">KCTC 42097</strain>
    </source>
</reference>
<organism evidence="1 2">
    <name type="scientific">Limoniibacter endophyticus</name>
    <dbReference type="NCBI Taxonomy" id="1565040"/>
    <lineage>
        <taxon>Bacteria</taxon>
        <taxon>Pseudomonadati</taxon>
        <taxon>Pseudomonadota</taxon>
        <taxon>Alphaproteobacteria</taxon>
        <taxon>Hyphomicrobiales</taxon>
        <taxon>Bartonellaceae</taxon>
        <taxon>Limoniibacter</taxon>
    </lineage>
</organism>
<reference evidence="1" key="1">
    <citation type="journal article" date="2014" name="Int. J. Syst. Evol. Microbiol.">
        <title>Complete genome sequence of Corynebacterium casei LMG S-19264T (=DSM 44701T), isolated from a smear-ripened cheese.</title>
        <authorList>
            <consortium name="US DOE Joint Genome Institute (JGI-PGF)"/>
            <person name="Walter F."/>
            <person name="Albersmeier A."/>
            <person name="Kalinowski J."/>
            <person name="Ruckert C."/>
        </authorList>
    </citation>
    <scope>NUCLEOTIDE SEQUENCE</scope>
    <source>
        <strain evidence="1">KCTC 42097</strain>
    </source>
</reference>
<gene>
    <name evidence="1" type="ORF">GCM10010136_15990</name>
</gene>
<dbReference type="RefSeq" id="WP_189489457.1">
    <property type="nucleotide sequence ID" value="NZ_BMZO01000004.1"/>
</dbReference>
<accession>A0A8J3DI30</accession>
<dbReference type="AlphaFoldDB" id="A0A8J3DI30"/>